<keyword evidence="3" id="KW-1185">Reference proteome</keyword>
<dbReference type="EMBL" id="AP022871">
    <property type="protein sequence ID" value="BCB89704.1"/>
    <property type="molecule type" value="Genomic_DNA"/>
</dbReference>
<proteinExistence type="predicted"/>
<dbReference type="KEGG" id="psuu:Psuf_070170"/>
<dbReference type="AlphaFoldDB" id="A0A6F8YUB9"/>
<sequence length="268" mass="28116">MTHSGDERILRRLSPGDADPILVADFQAMSMAPRLSEVLSERIQGQTVFQIDPIGVLSGERLYVPLPELAAACAGEFLNCGADRGRVLVIGHCSAAPLALRVAGLLAPARSVTAVLVNPTWPGDDHVTTKFEEFLAKFGPGTRPAPDLDAEPDQVVSAMGQVLLDEIVALAAARGVSGSAGAFSDLIVWYRAWLAFLLAGRNDTRIAQAAGQAEVSVLSDTPATVTVPGLGRDAYPVQELPAQPVGAVTPELAEIVARHVESSLSGRP</sequence>
<feature type="domain" description="AB hydrolase-1" evidence="1">
    <location>
        <begin position="77"/>
        <end position="231"/>
    </location>
</feature>
<dbReference type="InterPro" id="IPR000073">
    <property type="entry name" value="AB_hydrolase_1"/>
</dbReference>
<name>A0A6F8YUB9_9ACTN</name>
<dbReference type="Pfam" id="PF12697">
    <property type="entry name" value="Abhydrolase_6"/>
    <property type="match status" value="1"/>
</dbReference>
<evidence type="ECO:0000259" key="1">
    <source>
        <dbReference type="Pfam" id="PF12697"/>
    </source>
</evidence>
<dbReference type="RefSeq" id="WP_173161684.1">
    <property type="nucleotide sequence ID" value="NZ_AP022871.1"/>
</dbReference>
<organism evidence="2 3">
    <name type="scientific">Phytohabitans suffuscus</name>
    <dbReference type="NCBI Taxonomy" id="624315"/>
    <lineage>
        <taxon>Bacteria</taxon>
        <taxon>Bacillati</taxon>
        <taxon>Actinomycetota</taxon>
        <taxon>Actinomycetes</taxon>
        <taxon>Micromonosporales</taxon>
        <taxon>Micromonosporaceae</taxon>
    </lineage>
</organism>
<dbReference type="SUPFAM" id="SSF53474">
    <property type="entry name" value="alpha/beta-Hydrolases"/>
    <property type="match status" value="1"/>
</dbReference>
<reference evidence="2 3" key="2">
    <citation type="submission" date="2020-03" db="EMBL/GenBank/DDBJ databases">
        <authorList>
            <person name="Ichikawa N."/>
            <person name="Kimura A."/>
            <person name="Kitahashi Y."/>
            <person name="Uohara A."/>
        </authorList>
    </citation>
    <scope>NUCLEOTIDE SEQUENCE [LARGE SCALE GENOMIC DNA]</scope>
    <source>
        <strain evidence="2 3">NBRC 105367</strain>
    </source>
</reference>
<dbReference type="InterPro" id="IPR029058">
    <property type="entry name" value="AB_hydrolase_fold"/>
</dbReference>
<evidence type="ECO:0000313" key="2">
    <source>
        <dbReference type="EMBL" id="BCB89704.1"/>
    </source>
</evidence>
<dbReference type="Proteomes" id="UP000503011">
    <property type="component" value="Chromosome"/>
</dbReference>
<reference evidence="2 3" key="1">
    <citation type="submission" date="2020-03" db="EMBL/GenBank/DDBJ databases">
        <title>Whole genome shotgun sequence of Phytohabitans suffuscus NBRC 105367.</title>
        <authorList>
            <person name="Komaki H."/>
            <person name="Tamura T."/>
        </authorList>
    </citation>
    <scope>NUCLEOTIDE SEQUENCE [LARGE SCALE GENOMIC DNA]</scope>
    <source>
        <strain evidence="2 3">NBRC 105367</strain>
    </source>
</reference>
<evidence type="ECO:0000313" key="3">
    <source>
        <dbReference type="Proteomes" id="UP000503011"/>
    </source>
</evidence>
<accession>A0A6F8YUB9</accession>
<gene>
    <name evidence="2" type="ORF">Psuf_070170</name>
</gene>
<protein>
    <recommendedName>
        <fullName evidence="1">AB hydrolase-1 domain-containing protein</fullName>
    </recommendedName>
</protein>
<dbReference type="GO" id="GO:0003824">
    <property type="term" value="F:catalytic activity"/>
    <property type="evidence" value="ECO:0007669"/>
    <property type="project" value="UniProtKB-ARBA"/>
</dbReference>